<evidence type="ECO:0000313" key="1">
    <source>
        <dbReference type="EMBL" id="PLS07626.1"/>
    </source>
</evidence>
<dbReference type="InterPro" id="IPR017642">
    <property type="entry name" value="DNA_S_mod_DndB"/>
</dbReference>
<dbReference type="EMBL" id="PGUV01000007">
    <property type="protein sequence ID" value="PLS07626.1"/>
    <property type="molecule type" value="Genomic_DNA"/>
</dbReference>
<dbReference type="AlphaFoldDB" id="A0A9Q6A9S2"/>
<organism evidence="1 2">
    <name type="scientific">Bacillus halotolerans</name>
    <dbReference type="NCBI Taxonomy" id="260554"/>
    <lineage>
        <taxon>Bacteria</taxon>
        <taxon>Bacillati</taxon>
        <taxon>Bacillota</taxon>
        <taxon>Bacilli</taxon>
        <taxon>Bacillales</taxon>
        <taxon>Bacillaceae</taxon>
        <taxon>Bacillus</taxon>
    </lineage>
</organism>
<dbReference type="Pfam" id="PF14072">
    <property type="entry name" value="DndB"/>
    <property type="match status" value="1"/>
</dbReference>
<dbReference type="RefSeq" id="WP_101860470.1">
    <property type="nucleotide sequence ID" value="NZ_PGUV01000007.1"/>
</dbReference>
<accession>A0A9Q6A9S2</accession>
<dbReference type="Proteomes" id="UP000234803">
    <property type="component" value="Unassembled WGS sequence"/>
</dbReference>
<evidence type="ECO:0000313" key="2">
    <source>
        <dbReference type="Proteomes" id="UP000234803"/>
    </source>
</evidence>
<proteinExistence type="predicted"/>
<gene>
    <name evidence="1" type="ORF">CUU63_10035</name>
</gene>
<sequence length="448" mass="51626">MVQDLLTTDKLLKLKNKIEEVASDLKHDSRKVRELKAVMGAQYKTLPGYVQEILNNNDNNIQRLNEKEVYIFSKELHKLTGVVALDPSSYFPPRLAKELEGGRIFAGEEVLTLPYKFKSVIKINEDNYVTSITAKELSELYNSSILQYNYNTQREGRFIKGSLIPVPKTNPKSVEEIKELFKKGDLIVSMFTFNARFGTSDEDEEIEYNPSDLSLTVTKGTLVDVLDGYHRISGVVKAITEAPELDQTFILNILNYTEEKAKRHFAQMNTINPVEKSRIEELGQKRYSSTIVEQLKYNSELKDKISVQSEIGMSSPFLVTYYTLSEAIDDAFEINSRRDAIQLSKYLKDFFAELFYAFPDDFLEDDLSESRNRSYINYNAVFYGYIYLAKKMQENGTPLAKLATILQQVDFDKGKTFKELSSRNYEEQLNAAMKKKLKKVFYDEIDVR</sequence>
<comment type="caution">
    <text evidence="1">The sequence shown here is derived from an EMBL/GenBank/DDBJ whole genome shotgun (WGS) entry which is preliminary data.</text>
</comment>
<protein>
    <submittedName>
        <fullName evidence="1">Uncharacterized protein</fullName>
    </submittedName>
</protein>
<reference evidence="1 2" key="1">
    <citation type="submission" date="2017-12" db="EMBL/GenBank/DDBJ databases">
        <title>Comparative Functional Genomics of Dry Heat Resistant strains isolated from the Viking Spacecraft.</title>
        <authorList>
            <person name="Seuylemezian A."/>
            <person name="Cooper K."/>
            <person name="Vaishampayan P."/>
        </authorList>
    </citation>
    <scope>NUCLEOTIDE SEQUENCE [LARGE SCALE GENOMIC DNA]</scope>
    <source>
        <strain evidence="1 2">V48-19</strain>
    </source>
</reference>
<name>A0A9Q6A9S2_9BACI</name>